<dbReference type="AlphaFoldDB" id="X0ZYA1"/>
<feature type="non-terminal residue" evidence="1">
    <location>
        <position position="1"/>
    </location>
</feature>
<protein>
    <submittedName>
        <fullName evidence="1">Uncharacterized protein</fullName>
    </submittedName>
</protein>
<dbReference type="EMBL" id="BART01017048">
    <property type="protein sequence ID" value="GAG74840.1"/>
    <property type="molecule type" value="Genomic_DNA"/>
</dbReference>
<gene>
    <name evidence="1" type="ORF">S01H4_32574</name>
</gene>
<reference evidence="1" key="1">
    <citation type="journal article" date="2014" name="Front. Microbiol.">
        <title>High frequency of phylogenetically diverse reductive dehalogenase-homologous genes in deep subseafloor sedimentary metagenomes.</title>
        <authorList>
            <person name="Kawai M."/>
            <person name="Futagami T."/>
            <person name="Toyoda A."/>
            <person name="Takaki Y."/>
            <person name="Nishi S."/>
            <person name="Hori S."/>
            <person name="Arai W."/>
            <person name="Tsubouchi T."/>
            <person name="Morono Y."/>
            <person name="Uchiyama I."/>
            <person name="Ito T."/>
            <person name="Fujiyama A."/>
            <person name="Inagaki F."/>
            <person name="Takami H."/>
        </authorList>
    </citation>
    <scope>NUCLEOTIDE SEQUENCE</scope>
    <source>
        <strain evidence="1">Expedition CK06-06</strain>
    </source>
</reference>
<name>X0ZYA1_9ZZZZ</name>
<accession>X0ZYA1</accession>
<organism evidence="1">
    <name type="scientific">marine sediment metagenome</name>
    <dbReference type="NCBI Taxonomy" id="412755"/>
    <lineage>
        <taxon>unclassified sequences</taxon>
        <taxon>metagenomes</taxon>
        <taxon>ecological metagenomes</taxon>
    </lineage>
</organism>
<evidence type="ECO:0000313" key="1">
    <source>
        <dbReference type="EMBL" id="GAG74840.1"/>
    </source>
</evidence>
<sequence>HRKPASIDFYVDGVLVVTHNTNLPAITNSAFFTFLKGREGY</sequence>
<proteinExistence type="predicted"/>
<comment type="caution">
    <text evidence="1">The sequence shown here is derived from an EMBL/GenBank/DDBJ whole genome shotgun (WGS) entry which is preliminary data.</text>
</comment>